<keyword evidence="7 8" id="KW-0539">Nucleus</keyword>
<dbReference type="PANTHER" id="PTHR12814:SF2">
    <property type="entry name" value="RNA-BINDING PROTEIN NOB1"/>
    <property type="match status" value="1"/>
</dbReference>
<evidence type="ECO:0000256" key="4">
    <source>
        <dbReference type="ARBA" id="ARBA00022723"/>
    </source>
</evidence>
<dbReference type="OrthoDB" id="446759at2759"/>
<feature type="compositionally biased region" description="Basic and acidic residues" evidence="10">
    <location>
        <begin position="350"/>
        <end position="363"/>
    </location>
</feature>
<comment type="function">
    <text evidence="8">May play a role in mRNA degradation.</text>
</comment>
<dbReference type="CDD" id="cd09876">
    <property type="entry name" value="PIN_Nob1-like"/>
    <property type="match status" value="1"/>
</dbReference>
<dbReference type="GO" id="GO:0030490">
    <property type="term" value="P:maturation of SSU-rRNA"/>
    <property type="evidence" value="ECO:0007669"/>
    <property type="project" value="TreeGrafter"/>
</dbReference>
<evidence type="ECO:0000256" key="1">
    <source>
        <dbReference type="ARBA" id="ARBA00004123"/>
    </source>
</evidence>
<evidence type="ECO:0000256" key="9">
    <source>
        <dbReference type="PIRSR" id="PIRSR037125-1"/>
    </source>
</evidence>
<dbReference type="Pfam" id="PF08772">
    <property type="entry name" value="Zn_ribbon_NOB1"/>
    <property type="match status" value="1"/>
</dbReference>
<evidence type="ECO:0000256" key="8">
    <source>
        <dbReference type="PIRNR" id="PIRNR037125"/>
    </source>
</evidence>
<dbReference type="Gene3D" id="3.40.50.1010">
    <property type="entry name" value="5'-nuclease"/>
    <property type="match status" value="1"/>
</dbReference>
<dbReference type="InterPro" id="IPR036283">
    <property type="entry name" value="NOB1_Zf-like_sf"/>
</dbReference>
<evidence type="ECO:0000256" key="6">
    <source>
        <dbReference type="ARBA" id="ARBA00022833"/>
    </source>
</evidence>
<reference evidence="13" key="1">
    <citation type="submission" date="2019-07" db="EMBL/GenBank/DDBJ databases">
        <title>Annotation for the trematode Paragonimus miyazaki's.</title>
        <authorList>
            <person name="Choi Y.-J."/>
        </authorList>
    </citation>
    <scope>NUCLEOTIDE SEQUENCE</scope>
    <source>
        <strain evidence="13">Japan</strain>
    </source>
</reference>
<evidence type="ECO:0000256" key="2">
    <source>
        <dbReference type="ARBA" id="ARBA00005858"/>
    </source>
</evidence>
<protein>
    <recommendedName>
        <fullName evidence="8">RNA-binding protein NOB1</fullName>
    </recommendedName>
</protein>
<name>A0A8S9Z5V8_9TREM</name>
<feature type="compositionally biased region" description="Basic residues" evidence="10">
    <location>
        <begin position="438"/>
        <end position="452"/>
    </location>
</feature>
<dbReference type="FunFam" id="3.40.50.1010:FF:000020">
    <property type="entry name" value="20S-pre-rRNA D-site endonuclease NOB1"/>
    <property type="match status" value="1"/>
</dbReference>
<feature type="domain" description="Nin one binding (NOB1) Zn-ribbon-like" evidence="11">
    <location>
        <begin position="266"/>
        <end position="337"/>
    </location>
</feature>
<comment type="subcellular location">
    <subcellularLocation>
        <location evidence="1 8">Nucleus</location>
    </subcellularLocation>
</comment>
<dbReference type="SUPFAM" id="SSF144206">
    <property type="entry name" value="NOB1 zinc finger-like"/>
    <property type="match status" value="1"/>
</dbReference>
<evidence type="ECO:0000256" key="5">
    <source>
        <dbReference type="ARBA" id="ARBA00022801"/>
    </source>
</evidence>
<comment type="similarity">
    <text evidence="2 8">Belongs to the NOB1 family.</text>
</comment>
<feature type="binding site" evidence="9">
    <location>
        <position position="294"/>
    </location>
    <ligand>
        <name>Zn(2+)</name>
        <dbReference type="ChEBI" id="CHEBI:29105"/>
    </ligand>
</feature>
<keyword evidence="14" id="KW-1185">Reference proteome</keyword>
<dbReference type="EMBL" id="JTDE01001310">
    <property type="protein sequence ID" value="KAF7259208.1"/>
    <property type="molecule type" value="Genomic_DNA"/>
</dbReference>
<feature type="compositionally biased region" description="Acidic residues" evidence="10">
    <location>
        <begin position="175"/>
        <end position="193"/>
    </location>
</feature>
<dbReference type="InterPro" id="IPR039907">
    <property type="entry name" value="NOB1"/>
</dbReference>
<dbReference type="GO" id="GO:0005737">
    <property type="term" value="C:cytoplasm"/>
    <property type="evidence" value="ECO:0007669"/>
    <property type="project" value="UniProtKB-ARBA"/>
</dbReference>
<accession>A0A8S9Z5V8</accession>
<dbReference type="PANTHER" id="PTHR12814">
    <property type="entry name" value="RNA-BINDING PROTEIN NOB1"/>
    <property type="match status" value="1"/>
</dbReference>
<dbReference type="GO" id="GO:0004521">
    <property type="term" value="F:RNA endonuclease activity"/>
    <property type="evidence" value="ECO:0007669"/>
    <property type="project" value="UniProtKB-UniRule"/>
</dbReference>
<feature type="domain" description="Ribonuclease PIN" evidence="12">
    <location>
        <begin position="43"/>
        <end position="129"/>
    </location>
</feature>
<feature type="region of interest" description="Disordered" evidence="10">
    <location>
        <begin position="160"/>
        <end position="193"/>
    </location>
</feature>
<dbReference type="Pfam" id="PF17146">
    <property type="entry name" value="PIN_6"/>
    <property type="match status" value="1"/>
</dbReference>
<feature type="compositionally biased region" description="Low complexity" evidence="10">
    <location>
        <begin position="165"/>
        <end position="174"/>
    </location>
</feature>
<dbReference type="Gene3D" id="6.20.210.10">
    <property type="entry name" value="Nin one binding (NOB1), Zn-ribbon-like"/>
    <property type="match status" value="1"/>
</dbReference>
<evidence type="ECO:0000313" key="14">
    <source>
        <dbReference type="Proteomes" id="UP000822476"/>
    </source>
</evidence>
<keyword evidence="5" id="KW-0378">Hydrolase</keyword>
<evidence type="ECO:0000259" key="11">
    <source>
        <dbReference type="Pfam" id="PF08772"/>
    </source>
</evidence>
<keyword evidence="4 8" id="KW-0479">Metal-binding</keyword>
<dbReference type="AlphaFoldDB" id="A0A8S9Z5V8"/>
<dbReference type="GO" id="GO:0030688">
    <property type="term" value="C:preribosome, small subunit precursor"/>
    <property type="evidence" value="ECO:0007669"/>
    <property type="project" value="TreeGrafter"/>
</dbReference>
<proteinExistence type="inferred from homology"/>
<feature type="region of interest" description="Disordered" evidence="10">
    <location>
        <begin position="427"/>
        <end position="452"/>
    </location>
</feature>
<organism evidence="13 14">
    <name type="scientific">Paragonimus skrjabini miyazakii</name>
    <dbReference type="NCBI Taxonomy" id="59628"/>
    <lineage>
        <taxon>Eukaryota</taxon>
        <taxon>Metazoa</taxon>
        <taxon>Spiralia</taxon>
        <taxon>Lophotrochozoa</taxon>
        <taxon>Platyhelminthes</taxon>
        <taxon>Trematoda</taxon>
        <taxon>Digenea</taxon>
        <taxon>Plagiorchiida</taxon>
        <taxon>Troglotremata</taxon>
        <taxon>Troglotrematidae</taxon>
        <taxon>Paragonimus</taxon>
    </lineage>
</organism>
<evidence type="ECO:0000313" key="13">
    <source>
        <dbReference type="EMBL" id="KAF7259208.1"/>
    </source>
</evidence>
<dbReference type="GO" id="GO:0016787">
    <property type="term" value="F:hydrolase activity"/>
    <property type="evidence" value="ECO:0007669"/>
    <property type="project" value="UniProtKB-KW"/>
</dbReference>
<feature type="binding site" evidence="9">
    <location>
        <position position="276"/>
    </location>
    <ligand>
        <name>Zn(2+)</name>
        <dbReference type="ChEBI" id="CHEBI:29105"/>
    </ligand>
</feature>
<gene>
    <name evidence="13" type="ORF">EG68_03637</name>
</gene>
<feature type="binding site" evidence="9">
    <location>
        <position position="279"/>
    </location>
    <ligand>
        <name>Zn(2+)</name>
        <dbReference type="ChEBI" id="CHEBI:29105"/>
    </ligand>
</feature>
<dbReference type="PIRSF" id="PIRSF037125">
    <property type="entry name" value="D-site_20S_pre-rRNA_nuclease"/>
    <property type="match status" value="1"/>
</dbReference>
<dbReference type="InterPro" id="IPR033411">
    <property type="entry name" value="Ribonuclease_PIN"/>
</dbReference>
<keyword evidence="3" id="KW-0540">Nuclease</keyword>
<evidence type="ECO:0000256" key="3">
    <source>
        <dbReference type="ARBA" id="ARBA00022722"/>
    </source>
</evidence>
<dbReference type="InterPro" id="IPR017117">
    <property type="entry name" value="Nob1_euk"/>
</dbReference>
<feature type="region of interest" description="Disordered" evidence="10">
    <location>
        <begin position="349"/>
        <end position="368"/>
    </location>
</feature>
<dbReference type="Proteomes" id="UP000822476">
    <property type="component" value="Unassembled WGS sequence"/>
</dbReference>
<dbReference type="InterPro" id="IPR014881">
    <property type="entry name" value="NOB1_Zn-bd"/>
</dbReference>
<feature type="binding site" evidence="9">
    <location>
        <position position="291"/>
    </location>
    <ligand>
        <name>Zn(2+)</name>
        <dbReference type="ChEBI" id="CHEBI:29105"/>
    </ligand>
</feature>
<sequence length="452" mass="50530">MTNKNKGFACHCFYPLVYWFVSLQSHMSVLGMAVHTDKPIPHLVVDSVAFLKRARLETFGSKIYTTAQVIGELRDPKIRVALKCLPYTLRLLTPSRDSIHHVSEVAKKTGDFSVLSPTDMGLIAVTYELHRELVGDPVLKPIVPLPTNLGQQARAAVASFDAKADSSGDNSSLSSDDEPSSDDQPDDVDLPTEDDWITEHNFEEKSFENFGFGNGNVSRRERCISSQKDTGDQPTLVVACLTTDFAMQNVLFHLGLHLVGLNGMSITQPRTHLLWCGSCFRPTKRTDTYFCPSCAQANLRRIPVTLKEDGQLQFHFSRRFVKSLRGTQQPIRRPKGGKHADEPIYCPDQRLPDRRPAKPKHPDVQPIATNGMLDELTDDLEGLCDFGADAPIAFPLHDINTRAARVGIRSDHQIAPRSWFRTKVEHGLKPTRGTAHISKPRTGNKKKNKNKY</sequence>
<keyword evidence="6 8" id="KW-0862">Zinc</keyword>
<evidence type="ECO:0000256" key="10">
    <source>
        <dbReference type="SAM" id="MobiDB-lite"/>
    </source>
</evidence>
<evidence type="ECO:0000256" key="7">
    <source>
        <dbReference type="ARBA" id="ARBA00023242"/>
    </source>
</evidence>
<evidence type="ECO:0000259" key="12">
    <source>
        <dbReference type="Pfam" id="PF17146"/>
    </source>
</evidence>
<dbReference type="GO" id="GO:0046872">
    <property type="term" value="F:metal ion binding"/>
    <property type="evidence" value="ECO:0007669"/>
    <property type="project" value="UniProtKB-UniRule"/>
</dbReference>
<comment type="caution">
    <text evidence="13">The sequence shown here is derived from an EMBL/GenBank/DDBJ whole genome shotgun (WGS) entry which is preliminary data.</text>
</comment>
<dbReference type="GO" id="GO:0031981">
    <property type="term" value="C:nuclear lumen"/>
    <property type="evidence" value="ECO:0007669"/>
    <property type="project" value="UniProtKB-ARBA"/>
</dbReference>